<feature type="domain" description="Carrier" evidence="1">
    <location>
        <begin position="1"/>
        <end position="74"/>
    </location>
</feature>
<evidence type="ECO:0000313" key="2">
    <source>
        <dbReference type="EMBL" id="KAB2346964.1"/>
    </source>
</evidence>
<dbReference type="PROSITE" id="PS50075">
    <property type="entry name" value="CARRIER"/>
    <property type="match status" value="1"/>
</dbReference>
<dbReference type="EMBL" id="WBMT01000010">
    <property type="protein sequence ID" value="KAB2346964.1"/>
    <property type="molecule type" value="Genomic_DNA"/>
</dbReference>
<reference evidence="2 3" key="1">
    <citation type="submission" date="2019-09" db="EMBL/GenBank/DDBJ databases">
        <title>Actinomadura physcomitrii sp. nov., a novel actinomycete isolated from moss [Physcomitrium sphaericum (Ludw) Fuernr].</title>
        <authorList>
            <person name="Zhuang X."/>
            <person name="Liu C."/>
        </authorList>
    </citation>
    <scope>NUCLEOTIDE SEQUENCE [LARGE SCALE GENOMIC DNA]</scope>
    <source>
        <strain evidence="2 3">HMC1</strain>
    </source>
</reference>
<dbReference type="RefSeq" id="WP_151562930.1">
    <property type="nucleotide sequence ID" value="NZ_WBMT01000010.1"/>
</dbReference>
<dbReference type="InterPro" id="IPR036736">
    <property type="entry name" value="ACP-like_sf"/>
</dbReference>
<organism evidence="2 3">
    <name type="scientific">Actinomadura rudentiformis</name>
    <dbReference type="NCBI Taxonomy" id="359158"/>
    <lineage>
        <taxon>Bacteria</taxon>
        <taxon>Bacillati</taxon>
        <taxon>Actinomycetota</taxon>
        <taxon>Actinomycetes</taxon>
        <taxon>Streptosporangiales</taxon>
        <taxon>Thermomonosporaceae</taxon>
        <taxon>Actinomadura</taxon>
    </lineage>
</organism>
<comment type="caution">
    <text evidence="2">The sequence shown here is derived from an EMBL/GenBank/DDBJ whole genome shotgun (WGS) entry which is preliminary data.</text>
</comment>
<evidence type="ECO:0000259" key="1">
    <source>
        <dbReference type="PROSITE" id="PS50075"/>
    </source>
</evidence>
<evidence type="ECO:0000313" key="3">
    <source>
        <dbReference type="Proteomes" id="UP000468735"/>
    </source>
</evidence>
<keyword evidence="3" id="KW-1185">Reference proteome</keyword>
<dbReference type="InterPro" id="IPR009081">
    <property type="entry name" value="PP-bd_ACP"/>
</dbReference>
<dbReference type="OrthoDB" id="2455700at2"/>
<sequence length="82" mass="9239">MITRDSVQEAVAERLDSPPAQIPGDTNLVQLGLTSLDLMALVNGWRRQGLPVVFRELVREPTVDGWWRYLEGLQDEHAEVSP</sequence>
<name>A0A6H9YTZ1_9ACTN</name>
<dbReference type="AlphaFoldDB" id="A0A6H9YTZ1"/>
<dbReference type="SUPFAM" id="SSF47336">
    <property type="entry name" value="ACP-like"/>
    <property type="match status" value="1"/>
</dbReference>
<accession>A0A6H9YTZ1</accession>
<gene>
    <name evidence="2" type="ORF">F8566_22515</name>
</gene>
<proteinExistence type="predicted"/>
<dbReference type="Gene3D" id="1.10.1200.10">
    <property type="entry name" value="ACP-like"/>
    <property type="match status" value="1"/>
</dbReference>
<dbReference type="Proteomes" id="UP000468735">
    <property type="component" value="Unassembled WGS sequence"/>
</dbReference>
<dbReference type="Pfam" id="PF00550">
    <property type="entry name" value="PP-binding"/>
    <property type="match status" value="1"/>
</dbReference>
<protein>
    <submittedName>
        <fullName evidence="2">Phosphopantetheine-binding protein</fullName>
    </submittedName>
</protein>